<dbReference type="Pfam" id="PF03607">
    <property type="entry name" value="DCX"/>
    <property type="match status" value="1"/>
</dbReference>
<dbReference type="EMBL" id="CAKAEH010001525">
    <property type="protein sequence ID" value="CAG9537196.1"/>
    <property type="molecule type" value="Genomic_DNA"/>
</dbReference>
<evidence type="ECO:0000259" key="2">
    <source>
        <dbReference type="PROSITE" id="PS50309"/>
    </source>
</evidence>
<organism evidence="3 4">
    <name type="scientific">Cercopithifilaria johnstoni</name>
    <dbReference type="NCBI Taxonomy" id="2874296"/>
    <lineage>
        <taxon>Eukaryota</taxon>
        <taxon>Metazoa</taxon>
        <taxon>Ecdysozoa</taxon>
        <taxon>Nematoda</taxon>
        <taxon>Chromadorea</taxon>
        <taxon>Rhabditida</taxon>
        <taxon>Spirurina</taxon>
        <taxon>Spiruromorpha</taxon>
        <taxon>Filarioidea</taxon>
        <taxon>Onchocercidae</taxon>
        <taxon>Cercopithifilaria</taxon>
    </lineage>
</organism>
<accession>A0A8J2M0U2</accession>
<dbReference type="GO" id="GO:0005874">
    <property type="term" value="C:microtubule"/>
    <property type="evidence" value="ECO:0007669"/>
    <property type="project" value="TreeGrafter"/>
</dbReference>
<feature type="compositionally biased region" description="Basic and acidic residues" evidence="1">
    <location>
        <begin position="533"/>
        <end position="543"/>
    </location>
</feature>
<feature type="region of interest" description="Disordered" evidence="1">
    <location>
        <begin position="523"/>
        <end position="543"/>
    </location>
</feature>
<dbReference type="PANTHER" id="PTHR23004:SF22">
    <property type="entry name" value="DOUBLECORTIN DOMAIN-CONTAINING PROTEIN"/>
    <property type="match status" value="1"/>
</dbReference>
<dbReference type="SMART" id="SM00537">
    <property type="entry name" value="DCX"/>
    <property type="match status" value="1"/>
</dbReference>
<name>A0A8J2M0U2_9BILA</name>
<protein>
    <recommendedName>
        <fullName evidence="2">Doublecortin domain-containing protein</fullName>
    </recommendedName>
</protein>
<sequence>MENSGLNFNIFLNRPEQPMDLNYRAIRIKVYKNGDQYDTGTVVVICRKRFKHWLTFLDFLTEKLNLMAPVHEFYRVDGLRIQHFEEIENGGSYVAVSQGPFIHKPYGLLPEDREKWNMDPKFESSEQSTLNSAESVDIYLKQRGYTSRTGLPFPFDGGVCVNHSAPLTGFGRNHVHSSNQTIRQHRDELKSEENNSKNDELLEKNNVKPEERKEEMKNFNSQSISHSNSNLTIDDTKSSTMNNQNGEQNDEILHSSMVEATNASVNKVGENDLCNEIATQNNHKPTVKEYDECIPAPVIQIPDSSRESSIGQDSKNIGSLGMMQTMNSNYYSLPMRNPEAVVTIVNDDALINASNGSVIIVNISTGQKKSDNVNNICNKSTDGAEITPSLVNNVKSTEMPSQNSGVKMTQLPHDTGTQDTTRIQDTTGKKIPMAIHISDVPSTGMIDRSSSVSINIDDQSAKTVLPKKNENEEENVRSFKINSKRNENNLVNKFEESQSMILEQNLPIKLRGNAEQKTNLEMKQNDQQVYDTSENKAKLNEPSRNLEETTSMLMQRSKFKQNFDNFERDKEDYSIDKNQSNHISVASGHKFGSKNERHMSCAVSKSSKIQESLTTDKNSHNKKRVTLATPSIVEMNLEMESEKAENFQDSKGQLKYSPKQTEAATNNANILITTMTSTISTTVITNTTANNTVTDITHNTAASRDVIMHTTIRGEKEIPDLQQKYQPECEMSFEADFTPRYHIHTNSTRMKTFQKIKTDLDLNMDIYRLRAQNNYDPDFKDYDFIQ</sequence>
<feature type="region of interest" description="Disordered" evidence="1">
    <location>
        <begin position="397"/>
        <end position="422"/>
    </location>
</feature>
<dbReference type="InterPro" id="IPR036572">
    <property type="entry name" value="Doublecortin_dom_sf"/>
</dbReference>
<feature type="compositionally biased region" description="Polar residues" evidence="1">
    <location>
        <begin position="218"/>
        <end position="247"/>
    </location>
</feature>
<feature type="compositionally biased region" description="Basic and acidic residues" evidence="1">
    <location>
        <begin position="184"/>
        <end position="217"/>
    </location>
</feature>
<feature type="compositionally biased region" description="Polar residues" evidence="1">
    <location>
        <begin position="397"/>
        <end position="407"/>
    </location>
</feature>
<dbReference type="GO" id="GO:0035556">
    <property type="term" value="P:intracellular signal transduction"/>
    <property type="evidence" value="ECO:0007669"/>
    <property type="project" value="InterPro"/>
</dbReference>
<dbReference type="PROSITE" id="PS50309">
    <property type="entry name" value="DC"/>
    <property type="match status" value="1"/>
</dbReference>
<reference evidence="3" key="1">
    <citation type="submission" date="2021-09" db="EMBL/GenBank/DDBJ databases">
        <authorList>
            <consortium name="Pathogen Informatics"/>
        </authorList>
    </citation>
    <scope>NUCLEOTIDE SEQUENCE</scope>
</reference>
<dbReference type="OrthoDB" id="1738954at2759"/>
<proteinExistence type="predicted"/>
<feature type="region of interest" description="Disordered" evidence="1">
    <location>
        <begin position="171"/>
        <end position="247"/>
    </location>
</feature>
<gene>
    <name evidence="3" type="ORF">CJOHNSTONI_LOCUS7040</name>
</gene>
<dbReference type="AlphaFoldDB" id="A0A8J2M0U2"/>
<dbReference type="Proteomes" id="UP000746747">
    <property type="component" value="Unassembled WGS sequence"/>
</dbReference>
<dbReference type="SUPFAM" id="SSF89837">
    <property type="entry name" value="Doublecortin (DC)"/>
    <property type="match status" value="1"/>
</dbReference>
<dbReference type="Gene3D" id="3.10.20.230">
    <property type="entry name" value="Doublecortin domain"/>
    <property type="match status" value="1"/>
</dbReference>
<feature type="domain" description="Doublecortin" evidence="2">
    <location>
        <begin position="26"/>
        <end position="107"/>
    </location>
</feature>
<evidence type="ECO:0000313" key="3">
    <source>
        <dbReference type="EMBL" id="CAG9537196.1"/>
    </source>
</evidence>
<evidence type="ECO:0000313" key="4">
    <source>
        <dbReference type="Proteomes" id="UP000746747"/>
    </source>
</evidence>
<evidence type="ECO:0000256" key="1">
    <source>
        <dbReference type="SAM" id="MobiDB-lite"/>
    </source>
</evidence>
<dbReference type="PANTHER" id="PTHR23004">
    <property type="entry name" value="DOUBLECORTIN DOMAIN CONTAINING 2"/>
    <property type="match status" value="1"/>
</dbReference>
<comment type="caution">
    <text evidence="3">The sequence shown here is derived from an EMBL/GenBank/DDBJ whole genome shotgun (WGS) entry which is preliminary data.</text>
</comment>
<dbReference type="GO" id="GO:0005815">
    <property type="term" value="C:microtubule organizing center"/>
    <property type="evidence" value="ECO:0007669"/>
    <property type="project" value="TreeGrafter"/>
</dbReference>
<keyword evidence="4" id="KW-1185">Reference proteome</keyword>
<dbReference type="InterPro" id="IPR003533">
    <property type="entry name" value="Doublecortin_dom"/>
</dbReference>